<comment type="caution">
    <text evidence="2">The sequence shown here is derived from an EMBL/GenBank/DDBJ whole genome shotgun (WGS) entry which is preliminary data.</text>
</comment>
<accession>A0ABW8IIG4</accession>
<dbReference type="EMBL" id="JADIKI010000022">
    <property type="protein sequence ID" value="MFK2854989.1"/>
    <property type="molecule type" value="Genomic_DNA"/>
</dbReference>
<dbReference type="PROSITE" id="PS51257">
    <property type="entry name" value="PROKAR_LIPOPROTEIN"/>
    <property type="match status" value="1"/>
</dbReference>
<protein>
    <recommendedName>
        <fullName evidence="4">DUF1579 domain-containing protein</fullName>
    </recommendedName>
</protein>
<keyword evidence="1" id="KW-0732">Signal</keyword>
<organism evidence="2 3">
    <name type="scientific">Dyella humi</name>
    <dbReference type="NCBI Taxonomy" id="1770547"/>
    <lineage>
        <taxon>Bacteria</taxon>
        <taxon>Pseudomonadati</taxon>
        <taxon>Pseudomonadota</taxon>
        <taxon>Gammaproteobacteria</taxon>
        <taxon>Lysobacterales</taxon>
        <taxon>Rhodanobacteraceae</taxon>
        <taxon>Dyella</taxon>
    </lineage>
</organism>
<keyword evidence="3" id="KW-1185">Reference proteome</keyword>
<feature type="chain" id="PRO_5045695505" description="DUF1579 domain-containing protein" evidence="1">
    <location>
        <begin position="27"/>
        <end position="177"/>
    </location>
</feature>
<name>A0ABW8IIG4_9GAMM</name>
<proteinExistence type="predicted"/>
<sequence>MTQQLRHLVLVSIAGACMALTPQAFGASTASSCATAAESRQLDFWVGSWAIGGHGAGANASSNVSLTLDKCVVIERWDGGRGHRGENIFAYSADDKHWHGMFVDNEGRVHTFQDGKASPDGLTFSGPSIGPDGASVLNRVQIIRIGPDRVDQVWEKSADNGNTWSTAFRGEYSRKNP</sequence>
<dbReference type="RefSeq" id="WP_380010507.1">
    <property type="nucleotide sequence ID" value="NZ_JADIKI010000022.1"/>
</dbReference>
<gene>
    <name evidence="2" type="ORF">ISP18_10345</name>
</gene>
<feature type="signal peptide" evidence="1">
    <location>
        <begin position="1"/>
        <end position="26"/>
    </location>
</feature>
<evidence type="ECO:0008006" key="4">
    <source>
        <dbReference type="Google" id="ProtNLM"/>
    </source>
</evidence>
<evidence type="ECO:0000313" key="2">
    <source>
        <dbReference type="EMBL" id="MFK2854989.1"/>
    </source>
</evidence>
<reference evidence="2 3" key="1">
    <citation type="submission" date="2020-10" db="EMBL/GenBank/DDBJ databases">
        <title>Phylogeny of dyella-like bacteria.</title>
        <authorList>
            <person name="Fu J."/>
        </authorList>
    </citation>
    <scope>NUCLEOTIDE SEQUENCE [LARGE SCALE GENOMIC DNA]</scope>
    <source>
        <strain evidence="2 3">DHG40</strain>
    </source>
</reference>
<evidence type="ECO:0000256" key="1">
    <source>
        <dbReference type="SAM" id="SignalP"/>
    </source>
</evidence>
<evidence type="ECO:0000313" key="3">
    <source>
        <dbReference type="Proteomes" id="UP001620409"/>
    </source>
</evidence>
<dbReference type="Proteomes" id="UP001620409">
    <property type="component" value="Unassembled WGS sequence"/>
</dbReference>